<comment type="caution">
    <text evidence="7">The sequence shown here is derived from an EMBL/GenBank/DDBJ whole genome shotgun (WGS) entry which is preliminary data.</text>
</comment>
<dbReference type="AlphaFoldDB" id="A0A923KX87"/>
<keyword evidence="4" id="KW-0418">Kinase</keyword>
<proteinExistence type="predicted"/>
<dbReference type="PRINTS" id="PR00344">
    <property type="entry name" value="BCTRLSENSOR"/>
</dbReference>
<keyword evidence="8" id="KW-1185">Reference proteome</keyword>
<protein>
    <recommendedName>
        <fullName evidence="2">histidine kinase</fullName>
        <ecNumber evidence="2">2.7.13.3</ecNumber>
    </recommendedName>
</protein>
<name>A0A923KX87_9FIRM</name>
<evidence type="ECO:0000313" key="8">
    <source>
        <dbReference type="Proteomes" id="UP000616595"/>
    </source>
</evidence>
<accession>A0A923KX87</accession>
<dbReference type="InterPro" id="IPR036890">
    <property type="entry name" value="HATPase_C_sf"/>
</dbReference>
<dbReference type="GO" id="GO:0005886">
    <property type="term" value="C:plasma membrane"/>
    <property type="evidence" value="ECO:0007669"/>
    <property type="project" value="TreeGrafter"/>
</dbReference>
<dbReference type="GO" id="GO:0000155">
    <property type="term" value="F:phosphorelay sensor kinase activity"/>
    <property type="evidence" value="ECO:0007669"/>
    <property type="project" value="TreeGrafter"/>
</dbReference>
<evidence type="ECO:0000256" key="4">
    <source>
        <dbReference type="ARBA" id="ARBA00022777"/>
    </source>
</evidence>
<evidence type="ECO:0000256" key="5">
    <source>
        <dbReference type="ARBA" id="ARBA00023012"/>
    </source>
</evidence>
<evidence type="ECO:0000256" key="2">
    <source>
        <dbReference type="ARBA" id="ARBA00012438"/>
    </source>
</evidence>
<reference evidence="7" key="1">
    <citation type="submission" date="2019-10" db="EMBL/GenBank/DDBJ databases">
        <authorList>
            <person name="Ross D.E."/>
            <person name="Gulliver D."/>
        </authorList>
    </citation>
    <scope>NUCLEOTIDE SEQUENCE</scope>
    <source>
        <strain evidence="7">DER-2019</strain>
    </source>
</reference>
<sequence length="50" mass="5168">MSVLRCRNRNTGGSGIGLAIVKSIVMAHGGSVDAESCLNEGSCFTVMLPK</sequence>
<organism evidence="7 8">
    <name type="scientific">Acetobacterium paludosum</name>
    <dbReference type="NCBI Taxonomy" id="52693"/>
    <lineage>
        <taxon>Bacteria</taxon>
        <taxon>Bacillati</taxon>
        <taxon>Bacillota</taxon>
        <taxon>Clostridia</taxon>
        <taxon>Eubacteriales</taxon>
        <taxon>Eubacteriaceae</taxon>
        <taxon>Acetobacterium</taxon>
    </lineage>
</organism>
<comment type="catalytic activity">
    <reaction evidence="1">
        <text>ATP + protein L-histidine = ADP + protein N-phospho-L-histidine.</text>
        <dbReference type="EC" id="2.7.13.3"/>
    </reaction>
</comment>
<dbReference type="EC" id="2.7.13.3" evidence="2"/>
<dbReference type="Gene3D" id="3.30.565.10">
    <property type="entry name" value="Histidine kinase-like ATPase, C-terminal domain"/>
    <property type="match status" value="1"/>
</dbReference>
<keyword evidence="5" id="KW-0902">Two-component regulatory system</keyword>
<dbReference type="OrthoDB" id="9813151at2"/>
<dbReference type="PANTHER" id="PTHR43047">
    <property type="entry name" value="TWO-COMPONENT HISTIDINE PROTEIN KINASE"/>
    <property type="match status" value="1"/>
</dbReference>
<dbReference type="GO" id="GO:0009927">
    <property type="term" value="F:histidine phosphotransfer kinase activity"/>
    <property type="evidence" value="ECO:0007669"/>
    <property type="project" value="TreeGrafter"/>
</dbReference>
<reference evidence="7" key="2">
    <citation type="submission" date="2020-10" db="EMBL/GenBank/DDBJ databases">
        <title>Comparative genomics of the Acetobacterium genus.</title>
        <authorList>
            <person name="Marshall C."/>
            <person name="May H."/>
            <person name="Norman S."/>
        </authorList>
    </citation>
    <scope>NUCLEOTIDE SEQUENCE</scope>
    <source>
        <strain evidence="7">DER-2019</strain>
    </source>
</reference>
<dbReference type="SUPFAM" id="SSF55874">
    <property type="entry name" value="ATPase domain of HSP90 chaperone/DNA topoisomerase II/histidine kinase"/>
    <property type="match status" value="1"/>
</dbReference>
<evidence type="ECO:0000256" key="3">
    <source>
        <dbReference type="ARBA" id="ARBA00022679"/>
    </source>
</evidence>
<dbReference type="InterPro" id="IPR003594">
    <property type="entry name" value="HATPase_dom"/>
</dbReference>
<gene>
    <name evidence="7" type="ORF">GH810_11855</name>
</gene>
<evidence type="ECO:0000259" key="6">
    <source>
        <dbReference type="Pfam" id="PF02518"/>
    </source>
</evidence>
<evidence type="ECO:0000313" key="7">
    <source>
        <dbReference type="EMBL" id="MBC3889008.1"/>
    </source>
</evidence>
<dbReference type="PANTHER" id="PTHR43047:SF72">
    <property type="entry name" value="OSMOSENSING HISTIDINE PROTEIN KINASE SLN1"/>
    <property type="match status" value="1"/>
</dbReference>
<feature type="domain" description="Histidine kinase/HSP90-like ATPase" evidence="6">
    <location>
        <begin position="7"/>
        <end position="49"/>
    </location>
</feature>
<keyword evidence="3" id="KW-0808">Transferase</keyword>
<evidence type="ECO:0000256" key="1">
    <source>
        <dbReference type="ARBA" id="ARBA00000085"/>
    </source>
</evidence>
<dbReference type="InterPro" id="IPR004358">
    <property type="entry name" value="Sig_transdc_His_kin-like_C"/>
</dbReference>
<dbReference type="EMBL" id="WJBD01000014">
    <property type="protein sequence ID" value="MBC3889008.1"/>
    <property type="molecule type" value="Genomic_DNA"/>
</dbReference>
<dbReference type="Pfam" id="PF02518">
    <property type="entry name" value="HATPase_c"/>
    <property type="match status" value="1"/>
</dbReference>
<dbReference type="Proteomes" id="UP000616595">
    <property type="component" value="Unassembled WGS sequence"/>
</dbReference>